<accession>A0A9X8Y9D5</accession>
<dbReference type="Gene3D" id="3.30.70.100">
    <property type="match status" value="1"/>
</dbReference>
<evidence type="ECO:0000313" key="2">
    <source>
        <dbReference type="EMBL" id="TCL45426.1"/>
    </source>
</evidence>
<evidence type="ECO:0000259" key="1">
    <source>
        <dbReference type="PROSITE" id="PS51502"/>
    </source>
</evidence>
<proteinExistence type="predicted"/>
<keyword evidence="3" id="KW-1185">Reference proteome</keyword>
<dbReference type="AlphaFoldDB" id="A0A9X8Y9D5"/>
<comment type="caution">
    <text evidence="2">The sequence shown here is derived from an EMBL/GenBank/DDBJ whole genome shotgun (WGS) entry which is preliminary data.</text>
</comment>
<protein>
    <submittedName>
        <fullName evidence="2">Stress responsive alpha/beta barrel protein</fullName>
    </submittedName>
</protein>
<dbReference type="PANTHER" id="PTHR37832">
    <property type="entry name" value="BLL2683 PROTEIN"/>
    <property type="match status" value="1"/>
</dbReference>
<dbReference type="InterPro" id="IPR013097">
    <property type="entry name" value="Dabb"/>
</dbReference>
<dbReference type="RefSeq" id="WP_132083782.1">
    <property type="nucleotide sequence ID" value="NZ_SLUK01000001.1"/>
</dbReference>
<dbReference type="SUPFAM" id="SSF54909">
    <property type="entry name" value="Dimeric alpha+beta barrel"/>
    <property type="match status" value="1"/>
</dbReference>
<dbReference type="SMART" id="SM00886">
    <property type="entry name" value="Dabb"/>
    <property type="match status" value="1"/>
</dbReference>
<dbReference type="EMBL" id="SLUK01000001">
    <property type="protein sequence ID" value="TCL45426.1"/>
    <property type="molecule type" value="Genomic_DNA"/>
</dbReference>
<dbReference type="Pfam" id="PF07876">
    <property type="entry name" value="Dabb"/>
    <property type="match status" value="1"/>
</dbReference>
<gene>
    <name evidence="2" type="ORF">EDD78_101409</name>
</gene>
<feature type="domain" description="Stress-response A/B barrel" evidence="1">
    <location>
        <begin position="2"/>
        <end position="96"/>
    </location>
</feature>
<reference evidence="2 3" key="1">
    <citation type="submission" date="2019-03" db="EMBL/GenBank/DDBJ databases">
        <title>Genomic Encyclopedia of Type Strains, Phase IV (KMG-IV): sequencing the most valuable type-strain genomes for metagenomic binning, comparative biology and taxonomic classification.</title>
        <authorList>
            <person name="Goeker M."/>
        </authorList>
    </citation>
    <scope>NUCLEOTIDE SEQUENCE [LARGE SCALE GENOMIC DNA]</scope>
    <source>
        <strain evidence="2 3">DSM 100433</strain>
    </source>
</reference>
<name>A0A9X8Y9D5_9FIRM</name>
<organism evidence="2 3">
    <name type="scientific">Harryflintia acetispora</name>
    <dbReference type="NCBI Taxonomy" id="1849041"/>
    <lineage>
        <taxon>Bacteria</taxon>
        <taxon>Bacillati</taxon>
        <taxon>Bacillota</taxon>
        <taxon>Clostridia</taxon>
        <taxon>Eubacteriales</taxon>
        <taxon>Oscillospiraceae</taxon>
        <taxon>Harryflintia</taxon>
    </lineage>
</organism>
<evidence type="ECO:0000313" key="3">
    <source>
        <dbReference type="Proteomes" id="UP000294682"/>
    </source>
</evidence>
<dbReference type="PANTHER" id="PTHR37832:SF1">
    <property type="entry name" value="STRESS-RESPONSE A_B BARREL DOMAIN-CONTAINING PROTEIN"/>
    <property type="match status" value="1"/>
</dbReference>
<dbReference type="PROSITE" id="PS51502">
    <property type="entry name" value="S_R_A_B_BARREL"/>
    <property type="match status" value="1"/>
</dbReference>
<sequence length="98" mass="11412">MVKHIVMWKLRAFDSGRERQEAAEKIKSGLEALTGKVEGLQRAEVGINFNPAGYDLCLYTELRDRAALDFYQDHPEHLKMKEYIHTVITERVVCDWEC</sequence>
<dbReference type="Proteomes" id="UP000294682">
    <property type="component" value="Unassembled WGS sequence"/>
</dbReference>
<dbReference type="InterPro" id="IPR011008">
    <property type="entry name" value="Dimeric_a/b-barrel"/>
</dbReference>